<keyword evidence="2" id="KW-0326">Glycosidase</keyword>
<dbReference type="EMBL" id="JBHLTF010000032">
    <property type="protein sequence ID" value="MFC0718341.1"/>
    <property type="molecule type" value="Genomic_DNA"/>
</dbReference>
<organism evidence="2 3">
    <name type="scientific">Luteimonas padinae</name>
    <dbReference type="NCBI Taxonomy" id="1714359"/>
    <lineage>
        <taxon>Bacteria</taxon>
        <taxon>Pseudomonadati</taxon>
        <taxon>Pseudomonadota</taxon>
        <taxon>Gammaproteobacteria</taxon>
        <taxon>Lysobacterales</taxon>
        <taxon>Lysobacteraceae</taxon>
        <taxon>Luteimonas</taxon>
    </lineage>
</organism>
<keyword evidence="2" id="KW-0378">Hydrolase</keyword>
<keyword evidence="3" id="KW-1185">Reference proteome</keyword>
<dbReference type="EC" id="3.2.1.-" evidence="2"/>
<evidence type="ECO:0000256" key="1">
    <source>
        <dbReference type="SAM" id="MobiDB-lite"/>
    </source>
</evidence>
<evidence type="ECO:0000313" key="3">
    <source>
        <dbReference type="Proteomes" id="UP001589898"/>
    </source>
</evidence>
<reference evidence="2 3" key="1">
    <citation type="submission" date="2024-09" db="EMBL/GenBank/DDBJ databases">
        <authorList>
            <person name="Sun Q."/>
            <person name="Mori K."/>
        </authorList>
    </citation>
    <scope>NUCLEOTIDE SEQUENCE [LARGE SCALE GENOMIC DNA]</scope>
    <source>
        <strain evidence="2 3">KCTC 52403</strain>
    </source>
</reference>
<gene>
    <name evidence="2" type="ORF">ACFFFU_11370</name>
</gene>
<proteinExistence type="predicted"/>
<feature type="compositionally biased region" description="Low complexity" evidence="1">
    <location>
        <begin position="1"/>
        <end position="14"/>
    </location>
</feature>
<evidence type="ECO:0000313" key="2">
    <source>
        <dbReference type="EMBL" id="MFC0718341.1"/>
    </source>
</evidence>
<dbReference type="CDD" id="cd15482">
    <property type="entry name" value="Sialidase_non-viral"/>
    <property type="match status" value="1"/>
</dbReference>
<protein>
    <submittedName>
        <fullName evidence="2">Sialidase family protein</fullName>
        <ecNumber evidence="2">3.2.1.-</ecNumber>
    </submittedName>
</protein>
<dbReference type="RefSeq" id="WP_386659977.1">
    <property type="nucleotide sequence ID" value="NZ_JBHLTF010000032.1"/>
</dbReference>
<accession>A0ABV6SY21</accession>
<dbReference type="Proteomes" id="UP001589898">
    <property type="component" value="Unassembled WGS sequence"/>
</dbReference>
<sequence length="570" mass="60147">MLMAAPPAMAQPAPGVATGSSAPSCTLTAFRMRSDFESPLNDTTDWAGATNEALAVNADQPFRLRLELEAEGPAGQPRRFWLQYRHNGGAWTDLQAADFPYPLVTPPISVVANGEYTPGEATLDLLPGSRAPFHAGAGIVAEAATPSWTGGSAHGEWEWPLVVRRFSDHAHTNDTGDTYELRAAEAFGTCSSAVVPTLTVTVPDGLLGGTFVETPGPIGPWQARNGDLYFLMEPAETSNMLMVVKSSDGGRSWREVDGGHRPATGDLEGFAATLAGDTVHMLHQTSEAVFHHAFRTSDHPTAPDTWAVRDEQLAAPEEPPIQVAALAARPDGSLLGVYGTPTHIELRIRDAGGRWSDATVIDPDSDALLSGPMLATGKDGAVHLAYTDRRGNAWYRTIGHDGLPGPRQHVADGLGRAETDVGSILPLVYLPATDTLMVIYRLANGALRERRSVGGAPLGGPRVVTDRVVIQGAVDSDQTAADAIALDGRAQVLFVDADSGSLFHAATGDDGEWGPATLQVDDIDGQWVRGRPVRRADGSLVYGHVYDAGSNGGSGLNRYGEVEPGAPGAE</sequence>
<comment type="caution">
    <text evidence="2">The sequence shown here is derived from an EMBL/GenBank/DDBJ whole genome shotgun (WGS) entry which is preliminary data.</text>
</comment>
<dbReference type="SUPFAM" id="SSF89372">
    <property type="entry name" value="Fucose-specific lectin"/>
    <property type="match status" value="1"/>
</dbReference>
<name>A0ABV6SY21_9GAMM</name>
<feature type="region of interest" description="Disordered" evidence="1">
    <location>
        <begin position="1"/>
        <end position="21"/>
    </location>
</feature>
<dbReference type="GO" id="GO:0016798">
    <property type="term" value="F:hydrolase activity, acting on glycosyl bonds"/>
    <property type="evidence" value="ECO:0007669"/>
    <property type="project" value="UniProtKB-KW"/>
</dbReference>